<dbReference type="PANTHER" id="PTHR24394">
    <property type="entry name" value="ZINC FINGER PROTEIN"/>
    <property type="match status" value="1"/>
</dbReference>
<dbReference type="SUPFAM" id="SSF57667">
    <property type="entry name" value="beta-beta-alpha zinc fingers"/>
    <property type="match status" value="2"/>
</dbReference>
<keyword evidence="10" id="KW-1185">Reference proteome</keyword>
<protein>
    <recommendedName>
        <fullName evidence="8">C2H2-type domain-containing protein</fullName>
    </recommendedName>
</protein>
<accession>A0ABD0YTN1</accession>
<proteinExistence type="predicted"/>
<evidence type="ECO:0000256" key="5">
    <source>
        <dbReference type="ARBA" id="ARBA00022833"/>
    </source>
</evidence>
<name>A0ABD0YTN1_9HEMI</name>
<dbReference type="PROSITE" id="PS50157">
    <property type="entry name" value="ZINC_FINGER_C2H2_2"/>
    <property type="match status" value="5"/>
</dbReference>
<feature type="domain" description="C2H2-type" evidence="8">
    <location>
        <begin position="212"/>
        <end position="240"/>
    </location>
</feature>
<evidence type="ECO:0000256" key="6">
    <source>
        <dbReference type="ARBA" id="ARBA00023242"/>
    </source>
</evidence>
<keyword evidence="2" id="KW-0479">Metal-binding</keyword>
<comment type="caution">
    <text evidence="9">The sequence shown here is derived from an EMBL/GenBank/DDBJ whole genome shotgun (WGS) entry which is preliminary data.</text>
</comment>
<dbReference type="EMBL" id="JBFDAA010000002">
    <property type="protein sequence ID" value="KAL1139301.1"/>
    <property type="molecule type" value="Genomic_DNA"/>
</dbReference>
<dbReference type="PROSITE" id="PS00028">
    <property type="entry name" value="ZINC_FINGER_C2H2_1"/>
    <property type="match status" value="5"/>
</dbReference>
<dbReference type="GO" id="GO:0005634">
    <property type="term" value="C:nucleus"/>
    <property type="evidence" value="ECO:0007669"/>
    <property type="project" value="UniProtKB-SubCell"/>
</dbReference>
<keyword evidence="4 7" id="KW-0863">Zinc-finger</keyword>
<evidence type="ECO:0000256" key="1">
    <source>
        <dbReference type="ARBA" id="ARBA00004123"/>
    </source>
</evidence>
<dbReference type="InterPro" id="IPR036236">
    <property type="entry name" value="Znf_C2H2_sf"/>
</dbReference>
<dbReference type="Pfam" id="PF00096">
    <property type="entry name" value="zf-C2H2"/>
    <property type="match status" value="2"/>
</dbReference>
<evidence type="ECO:0000256" key="7">
    <source>
        <dbReference type="PROSITE-ProRule" id="PRU00042"/>
    </source>
</evidence>
<dbReference type="GO" id="GO:0008270">
    <property type="term" value="F:zinc ion binding"/>
    <property type="evidence" value="ECO:0007669"/>
    <property type="project" value="UniProtKB-KW"/>
</dbReference>
<feature type="domain" description="C2H2-type" evidence="8">
    <location>
        <begin position="20"/>
        <end position="47"/>
    </location>
</feature>
<dbReference type="InterPro" id="IPR013087">
    <property type="entry name" value="Znf_C2H2_type"/>
</dbReference>
<feature type="non-terminal residue" evidence="9">
    <location>
        <position position="1"/>
    </location>
</feature>
<feature type="domain" description="C2H2-type" evidence="8">
    <location>
        <begin position="106"/>
        <end position="134"/>
    </location>
</feature>
<feature type="domain" description="C2H2-type" evidence="8">
    <location>
        <begin position="151"/>
        <end position="179"/>
    </location>
</feature>
<keyword evidence="5" id="KW-0862">Zinc</keyword>
<keyword evidence="3" id="KW-0677">Repeat</keyword>
<evidence type="ECO:0000313" key="10">
    <source>
        <dbReference type="Proteomes" id="UP001558652"/>
    </source>
</evidence>
<gene>
    <name evidence="9" type="ORF">AAG570_006287</name>
</gene>
<evidence type="ECO:0000256" key="3">
    <source>
        <dbReference type="ARBA" id="ARBA00022737"/>
    </source>
</evidence>
<keyword evidence="6" id="KW-0539">Nucleus</keyword>
<sequence>YVEYKLIRKHIRTFHCGKNHKCINCSKKFPTLDKLRIHELSHSEHRQFLCANCGKQFKRKDKLSEHMRKIHYPDKEKISTTPRQKHPKNFVPKVLGNVSGYTQFVYKCHICIVGFKRRGMLVNHLANRHPDISPDSVPELNLPILKATKDYYCQYCDKIYKSSSKRKAHILKNHPGAKLPLSNKQMSTVSSLPGQENGTYSQTVGSVTTNPQGCQWCHKQYASKAKLLQHQRNKHSHLLPKSLQVISKSVKLVYMQVLA</sequence>
<dbReference type="PANTHER" id="PTHR24394:SF29">
    <property type="entry name" value="MYONEURIN"/>
    <property type="match status" value="1"/>
</dbReference>
<dbReference type="AlphaFoldDB" id="A0ABD0YTN1"/>
<dbReference type="SMART" id="SM00355">
    <property type="entry name" value="ZnF_C2H2"/>
    <property type="match status" value="5"/>
</dbReference>
<dbReference type="Gene3D" id="3.30.160.60">
    <property type="entry name" value="Classic Zinc Finger"/>
    <property type="match status" value="2"/>
</dbReference>
<dbReference type="FunFam" id="3.30.160.60:FF:001316">
    <property type="entry name" value="PR domain zinc finger protein 10"/>
    <property type="match status" value="1"/>
</dbReference>
<evidence type="ECO:0000313" key="9">
    <source>
        <dbReference type="EMBL" id="KAL1139301.1"/>
    </source>
</evidence>
<reference evidence="9 10" key="1">
    <citation type="submission" date="2024-07" db="EMBL/GenBank/DDBJ databases">
        <title>Chromosome-level genome assembly of the water stick insect Ranatra chinensis (Heteroptera: Nepidae).</title>
        <authorList>
            <person name="Liu X."/>
        </authorList>
    </citation>
    <scope>NUCLEOTIDE SEQUENCE [LARGE SCALE GENOMIC DNA]</scope>
    <source>
        <strain evidence="9">Cailab_2021Rc</strain>
        <tissue evidence="9">Muscle</tissue>
    </source>
</reference>
<evidence type="ECO:0000259" key="8">
    <source>
        <dbReference type="PROSITE" id="PS50157"/>
    </source>
</evidence>
<evidence type="ECO:0000256" key="2">
    <source>
        <dbReference type="ARBA" id="ARBA00022723"/>
    </source>
</evidence>
<feature type="domain" description="C2H2-type" evidence="8">
    <location>
        <begin position="48"/>
        <end position="76"/>
    </location>
</feature>
<dbReference type="Proteomes" id="UP001558652">
    <property type="component" value="Unassembled WGS sequence"/>
</dbReference>
<organism evidence="9 10">
    <name type="scientific">Ranatra chinensis</name>
    <dbReference type="NCBI Taxonomy" id="642074"/>
    <lineage>
        <taxon>Eukaryota</taxon>
        <taxon>Metazoa</taxon>
        <taxon>Ecdysozoa</taxon>
        <taxon>Arthropoda</taxon>
        <taxon>Hexapoda</taxon>
        <taxon>Insecta</taxon>
        <taxon>Pterygota</taxon>
        <taxon>Neoptera</taxon>
        <taxon>Paraneoptera</taxon>
        <taxon>Hemiptera</taxon>
        <taxon>Heteroptera</taxon>
        <taxon>Panheteroptera</taxon>
        <taxon>Nepomorpha</taxon>
        <taxon>Nepidae</taxon>
        <taxon>Ranatrinae</taxon>
        <taxon>Ranatra</taxon>
    </lineage>
</organism>
<comment type="subcellular location">
    <subcellularLocation>
        <location evidence="1">Nucleus</location>
    </subcellularLocation>
</comment>
<evidence type="ECO:0000256" key="4">
    <source>
        <dbReference type="ARBA" id="ARBA00022771"/>
    </source>
</evidence>